<dbReference type="PANTHER" id="PTHR30349">
    <property type="entry name" value="PHAGE INTEGRASE-RELATED"/>
    <property type="match status" value="1"/>
</dbReference>
<dbReference type="Pfam" id="PF17293">
    <property type="entry name" value="Arm-DNA-bind_5"/>
    <property type="match status" value="1"/>
</dbReference>
<evidence type="ECO:0000259" key="4">
    <source>
        <dbReference type="PROSITE" id="PS51898"/>
    </source>
</evidence>
<dbReference type="InterPro" id="IPR035386">
    <property type="entry name" value="Arm-DNA-bind_5"/>
</dbReference>
<evidence type="ECO:0000256" key="1">
    <source>
        <dbReference type="ARBA" id="ARBA00008857"/>
    </source>
</evidence>
<dbReference type="InterPro" id="IPR013762">
    <property type="entry name" value="Integrase-like_cat_sf"/>
</dbReference>
<dbReference type="Gene3D" id="1.10.443.10">
    <property type="entry name" value="Intergrase catalytic core"/>
    <property type="match status" value="1"/>
</dbReference>
<evidence type="ECO:0000313" key="5">
    <source>
        <dbReference type="EMBL" id="EIY98505.1"/>
    </source>
</evidence>
<evidence type="ECO:0000256" key="3">
    <source>
        <dbReference type="ARBA" id="ARBA00023172"/>
    </source>
</evidence>
<dbReference type="InterPro" id="IPR010998">
    <property type="entry name" value="Integrase_recombinase_N"/>
</dbReference>
<dbReference type="RefSeq" id="WP_005795488.1">
    <property type="nucleotide sequence ID" value="NZ_JH724215.1"/>
</dbReference>
<protein>
    <recommendedName>
        <fullName evidence="4">Tyr recombinase domain-containing protein</fullName>
    </recommendedName>
</protein>
<dbReference type="PATRIC" id="fig|997883.3.peg.1448"/>
<dbReference type="InterPro" id="IPR050090">
    <property type="entry name" value="Tyrosine_recombinase_XerCD"/>
</dbReference>
<dbReference type="Proteomes" id="UP000003879">
    <property type="component" value="Unassembled WGS sequence"/>
</dbReference>
<gene>
    <name evidence="5" type="ORF">HMPREF1056_01374</name>
</gene>
<sequence>MITIKVYLRKHNQNLTTGVVWVSFYINREKVNFSTKVTVEEKHWNDKKKCVAPGDKLCNDKNLIIENVLSRINNVLVKYRLRDKKLTRSSFLKAYHRPSDYNTFYEFIVDHQKKISSRMEMTTLATHLSVINKLKEYNVNLSFDDITKDWLDDYFCYLRKELGNNDNTAYKNMSTLKKYVRAAYKAGYMDENPFEDWSIKRTTSACVYLSEDELHNLVSLYHSGSLEYKYHKTLEFFLFMCFSSLHVGDARRLQLEQFAEDHFIYFRMKLKNSKPVPIQVPISEPLKSLLRNIVGIRKKGPVFEQMPSDQAMNIHLKEIAKIAEIDKVITHKVGRHTFATIFLKRTKDLATLKEIMGHSDIKETLVYAHVLDESKQEGMQCFNCFAI</sequence>
<dbReference type="GO" id="GO:0006310">
    <property type="term" value="P:DNA recombination"/>
    <property type="evidence" value="ECO:0007669"/>
    <property type="project" value="UniProtKB-KW"/>
</dbReference>
<comment type="similarity">
    <text evidence="1">Belongs to the 'phage' integrase family.</text>
</comment>
<dbReference type="GO" id="GO:0003677">
    <property type="term" value="F:DNA binding"/>
    <property type="evidence" value="ECO:0007669"/>
    <property type="project" value="UniProtKB-KW"/>
</dbReference>
<dbReference type="InterPro" id="IPR002104">
    <property type="entry name" value="Integrase_catalytic"/>
</dbReference>
<dbReference type="CDD" id="cd01185">
    <property type="entry name" value="INTN1_C_like"/>
    <property type="match status" value="1"/>
</dbReference>
<comment type="caution">
    <text evidence="5">The sequence shown here is derived from an EMBL/GenBank/DDBJ whole genome shotgun (WGS) entry which is preliminary data.</text>
</comment>
<dbReference type="Pfam" id="PF00589">
    <property type="entry name" value="Phage_integrase"/>
    <property type="match status" value="1"/>
</dbReference>
<dbReference type="PANTHER" id="PTHR30349:SF64">
    <property type="entry name" value="PROPHAGE INTEGRASE INTD-RELATED"/>
    <property type="match status" value="1"/>
</dbReference>
<evidence type="ECO:0000256" key="2">
    <source>
        <dbReference type="ARBA" id="ARBA00023125"/>
    </source>
</evidence>
<dbReference type="PROSITE" id="PS51898">
    <property type="entry name" value="TYR_RECOMBINASE"/>
    <property type="match status" value="1"/>
</dbReference>
<dbReference type="SUPFAM" id="SSF56349">
    <property type="entry name" value="DNA breaking-rejoining enzymes"/>
    <property type="match status" value="1"/>
</dbReference>
<accession>A0A0E2AU17</accession>
<dbReference type="EMBL" id="AGXN01000007">
    <property type="protein sequence ID" value="EIY98505.1"/>
    <property type="molecule type" value="Genomic_DNA"/>
</dbReference>
<dbReference type="InterPro" id="IPR025269">
    <property type="entry name" value="SAM-like_dom"/>
</dbReference>
<evidence type="ECO:0000313" key="6">
    <source>
        <dbReference type="Proteomes" id="UP000003879"/>
    </source>
</evidence>
<dbReference type="AlphaFoldDB" id="A0A0E2AU17"/>
<dbReference type="HOGENOM" id="CLU_033139_2_3_10"/>
<organism evidence="5 6">
    <name type="scientific">Bacteroides fragilis CL07T12C05</name>
    <dbReference type="NCBI Taxonomy" id="997883"/>
    <lineage>
        <taxon>Bacteria</taxon>
        <taxon>Pseudomonadati</taxon>
        <taxon>Bacteroidota</taxon>
        <taxon>Bacteroidia</taxon>
        <taxon>Bacteroidales</taxon>
        <taxon>Bacteroidaceae</taxon>
        <taxon>Bacteroides</taxon>
    </lineage>
</organism>
<keyword evidence="3" id="KW-0233">DNA recombination</keyword>
<dbReference type="Gene3D" id="1.10.150.130">
    <property type="match status" value="1"/>
</dbReference>
<dbReference type="InterPro" id="IPR011010">
    <property type="entry name" value="DNA_brk_join_enz"/>
</dbReference>
<name>A0A0E2AU17_BACFG</name>
<proteinExistence type="inferred from homology"/>
<reference evidence="5 6" key="1">
    <citation type="submission" date="2012-02" db="EMBL/GenBank/DDBJ databases">
        <title>The Genome Sequence of Bacteroides fragilis CL07T12C05.</title>
        <authorList>
            <consortium name="The Broad Institute Genome Sequencing Platform"/>
            <person name="Earl A."/>
            <person name="Ward D."/>
            <person name="Feldgarden M."/>
            <person name="Gevers D."/>
            <person name="Zitomersky N.L."/>
            <person name="Coyne M.J."/>
            <person name="Comstock L.E."/>
            <person name="Young S.K."/>
            <person name="Zeng Q."/>
            <person name="Gargeya S."/>
            <person name="Fitzgerald M."/>
            <person name="Haas B."/>
            <person name="Abouelleil A."/>
            <person name="Alvarado L."/>
            <person name="Arachchi H.M."/>
            <person name="Berlin A."/>
            <person name="Chapman S.B."/>
            <person name="Gearin G."/>
            <person name="Goldberg J."/>
            <person name="Griggs A."/>
            <person name="Gujja S."/>
            <person name="Hansen M."/>
            <person name="Heiman D."/>
            <person name="Howarth C."/>
            <person name="Larimer J."/>
            <person name="Lui A."/>
            <person name="MacDonald P.J.P."/>
            <person name="McCowen C."/>
            <person name="Montmayeur A."/>
            <person name="Murphy C."/>
            <person name="Neiman D."/>
            <person name="Pearson M."/>
            <person name="Priest M."/>
            <person name="Roberts A."/>
            <person name="Saif S."/>
            <person name="Shea T."/>
            <person name="Sisk P."/>
            <person name="Stolte C."/>
            <person name="Sykes S."/>
            <person name="Wortman J."/>
            <person name="Nusbaum C."/>
            <person name="Birren B."/>
        </authorList>
    </citation>
    <scope>NUCLEOTIDE SEQUENCE [LARGE SCALE GENOMIC DNA]</scope>
    <source>
        <strain evidence="5 6">CL07T12C05</strain>
    </source>
</reference>
<dbReference type="Pfam" id="PF13102">
    <property type="entry name" value="Phage_int_SAM_5"/>
    <property type="match status" value="1"/>
</dbReference>
<feature type="domain" description="Tyr recombinase" evidence="4">
    <location>
        <begin position="204"/>
        <end position="380"/>
    </location>
</feature>
<dbReference type="GO" id="GO:0015074">
    <property type="term" value="P:DNA integration"/>
    <property type="evidence" value="ECO:0007669"/>
    <property type="project" value="InterPro"/>
</dbReference>
<keyword evidence="2" id="KW-0238">DNA-binding</keyword>